<dbReference type="GO" id="GO:0004497">
    <property type="term" value="F:monooxygenase activity"/>
    <property type="evidence" value="ECO:0007669"/>
    <property type="project" value="UniProtKB-KW"/>
</dbReference>
<dbReference type="PANTHER" id="PTHR46300">
    <property type="entry name" value="P450, PUTATIVE (EUROFUNG)-RELATED-RELATED"/>
    <property type="match status" value="1"/>
</dbReference>
<dbReference type="STRING" id="1160497.A0A1L9V5E3"/>
<dbReference type="InterPro" id="IPR037523">
    <property type="entry name" value="VOC_core"/>
</dbReference>
<keyword evidence="3 7" id="KW-0479">Metal-binding</keyword>
<dbReference type="GO" id="GO:0005506">
    <property type="term" value="F:iron ion binding"/>
    <property type="evidence" value="ECO:0007669"/>
    <property type="project" value="InterPro"/>
</dbReference>
<dbReference type="InterPro" id="IPR029068">
    <property type="entry name" value="Glyas_Bleomycin-R_OHBP_Dase"/>
</dbReference>
<dbReference type="InterPro" id="IPR001128">
    <property type="entry name" value="Cyt_P450"/>
</dbReference>
<evidence type="ECO:0000256" key="2">
    <source>
        <dbReference type="ARBA" id="ARBA00010617"/>
    </source>
</evidence>
<dbReference type="VEuPathDB" id="FungiDB:ASPGLDRAFT_77768"/>
<dbReference type="CDD" id="cd07267">
    <property type="entry name" value="THT_Oxygenase_N"/>
    <property type="match status" value="1"/>
</dbReference>
<dbReference type="Proteomes" id="UP000184300">
    <property type="component" value="Unassembled WGS sequence"/>
</dbReference>
<dbReference type="FunFam" id="3.10.180.10:FF:000039">
    <property type="entry name" value="Trihydroxytoluene oxygenase (AFU_orthologue AFUA_8G02470)"/>
    <property type="match status" value="1"/>
</dbReference>
<dbReference type="InterPro" id="IPR050364">
    <property type="entry name" value="Cytochrome_P450_fung"/>
</dbReference>
<keyword evidence="5 7" id="KW-0408">Iron</keyword>
<dbReference type="SUPFAM" id="SSF48264">
    <property type="entry name" value="Cytochrome P450"/>
    <property type="match status" value="1"/>
</dbReference>
<keyword evidence="4" id="KW-0560">Oxidoreductase</keyword>
<dbReference type="FunFam" id="3.10.180.10:FF:000034">
    <property type="entry name" value="Glyoxalase/Bleomycin resistance protein/Dihydroxybiphenyl dioxygenase"/>
    <property type="match status" value="1"/>
</dbReference>
<dbReference type="EMBL" id="KV878921">
    <property type="protein sequence ID" value="OJJ79144.1"/>
    <property type="molecule type" value="Genomic_DNA"/>
</dbReference>
<dbReference type="CDD" id="cd11065">
    <property type="entry name" value="CYP64-like"/>
    <property type="match status" value="1"/>
</dbReference>
<dbReference type="InterPro" id="IPR036396">
    <property type="entry name" value="Cyt_P450_sf"/>
</dbReference>
<comment type="similarity">
    <text evidence="2">Belongs to the cytochrome P450 family.</text>
</comment>
<dbReference type="RefSeq" id="XP_022395842.1">
    <property type="nucleotide sequence ID" value="XM_022549916.1"/>
</dbReference>
<evidence type="ECO:0000256" key="7">
    <source>
        <dbReference type="PIRSR" id="PIRSR602401-1"/>
    </source>
</evidence>
<feature type="domain" description="VOC" evidence="8">
    <location>
        <begin position="167"/>
        <end position="290"/>
    </location>
</feature>
<dbReference type="InterPro" id="IPR002401">
    <property type="entry name" value="Cyt_P450_E_grp-I"/>
</dbReference>
<sequence length="785" mass="89474">MGSTTDHRQIRLVRLAHVYYTHKDITKASQFLNDFGFQEAKTITKDKKTIYYRGTGPEPFVYCAREGDVDEFGGAAFVVESREDLEYASQTLPGTSDVYEPADAPGGGLCVTFRDPVDGFPFHLVYGQEIADKTRALPQLRYNYPTEKHRSTNSAQRFQPGPAPVHKLGHFGMCVTDFARAYSFYTTRFNFKGSDLIHDETGKDITVFLHLDRGSELVDHHCFFMFEGPKSHVHHSSFETHDFDTQLLGHHWLRQQGYKNCWGVGRHIMGSQIFDYWFDPSGFIIEHYIDGDLLDETQLTNRSLASPNNLHIWGPPTLPILGNLHQITRKGSYIKFTEWAQKYGGLYSLKLGTGTATIITDRCIVKELVDRKSSKYSNRPGSYVAHTITGGSHLLAMQYGTLWRSFRKLVHQHFMESMVEKSHIMVQNAEAVQMVRDFCLWPEKNMLHPKRYSNSITMSLTMEPGNTPPVDIYSFLHYIPQRFLGNWIGRAQGVSAEMNELYAEYLNRVEQRRKEAGSTGSFMDIVLDQNEKLVLSRHQLYFLGGILMEGGSDTSSSIILAFLHAMTKWEGVLKKAQAEIDAVVGEDRTPVWADYERLPYVAAVVKEAMRWRPVVPLAFPHAAAEDDWIDGHFIPKGSTVIVNGWGLHHDKARFPNPDVFDPDHYKGRTALSPELAAAADYNTRDHYGYGTGRRICPGIHVAERNLFVGIAKIIWGFDIEPRLDENGKHVEPNIDPETGYSEVFLVFAKDFERRIASRSEARRENIMKEFEQAQREVFSQFEDPA</sequence>
<evidence type="ECO:0000256" key="5">
    <source>
        <dbReference type="ARBA" id="ARBA00023004"/>
    </source>
</evidence>
<evidence type="ECO:0000256" key="4">
    <source>
        <dbReference type="ARBA" id="ARBA00023002"/>
    </source>
</evidence>
<evidence type="ECO:0000256" key="1">
    <source>
        <dbReference type="ARBA" id="ARBA00001971"/>
    </source>
</evidence>
<organism evidence="9 10">
    <name type="scientific">Aspergillus glaucus CBS 516.65</name>
    <dbReference type="NCBI Taxonomy" id="1160497"/>
    <lineage>
        <taxon>Eukaryota</taxon>
        <taxon>Fungi</taxon>
        <taxon>Dikarya</taxon>
        <taxon>Ascomycota</taxon>
        <taxon>Pezizomycotina</taxon>
        <taxon>Eurotiomycetes</taxon>
        <taxon>Eurotiomycetidae</taxon>
        <taxon>Eurotiales</taxon>
        <taxon>Aspergillaceae</taxon>
        <taxon>Aspergillus</taxon>
        <taxon>Aspergillus subgen. Aspergillus</taxon>
    </lineage>
</organism>
<keyword evidence="10" id="KW-1185">Reference proteome</keyword>
<dbReference type="PROSITE" id="PS51819">
    <property type="entry name" value="VOC"/>
    <property type="match status" value="1"/>
</dbReference>
<dbReference type="SUPFAM" id="SSF54593">
    <property type="entry name" value="Glyoxalase/Bleomycin resistance protein/Dihydroxybiphenyl dioxygenase"/>
    <property type="match status" value="1"/>
</dbReference>
<evidence type="ECO:0000313" key="9">
    <source>
        <dbReference type="EMBL" id="OJJ79144.1"/>
    </source>
</evidence>
<feature type="binding site" description="axial binding residue" evidence="7">
    <location>
        <position position="696"/>
    </location>
    <ligand>
        <name>heme</name>
        <dbReference type="ChEBI" id="CHEBI:30413"/>
    </ligand>
    <ligandPart>
        <name>Fe</name>
        <dbReference type="ChEBI" id="CHEBI:18248"/>
    </ligandPart>
</feature>
<dbReference type="GO" id="GO:0016705">
    <property type="term" value="F:oxidoreductase activity, acting on paired donors, with incorporation or reduction of molecular oxygen"/>
    <property type="evidence" value="ECO:0007669"/>
    <property type="project" value="InterPro"/>
</dbReference>
<evidence type="ECO:0000256" key="3">
    <source>
        <dbReference type="ARBA" id="ARBA00022723"/>
    </source>
</evidence>
<dbReference type="InterPro" id="IPR004360">
    <property type="entry name" value="Glyas_Fos-R_dOase_dom"/>
</dbReference>
<name>A0A1L9V5E3_ASPGL</name>
<dbReference type="PANTHER" id="PTHR46300:SF2">
    <property type="entry name" value="CYTOCHROME P450 MONOOXYGENASE ALNH-RELATED"/>
    <property type="match status" value="1"/>
</dbReference>
<evidence type="ECO:0000259" key="8">
    <source>
        <dbReference type="PROSITE" id="PS51819"/>
    </source>
</evidence>
<evidence type="ECO:0000313" key="10">
    <source>
        <dbReference type="Proteomes" id="UP000184300"/>
    </source>
</evidence>
<dbReference type="GO" id="GO:0020037">
    <property type="term" value="F:heme binding"/>
    <property type="evidence" value="ECO:0007669"/>
    <property type="project" value="InterPro"/>
</dbReference>
<evidence type="ECO:0000256" key="6">
    <source>
        <dbReference type="ARBA" id="ARBA00023033"/>
    </source>
</evidence>
<comment type="cofactor">
    <cofactor evidence="1 7">
        <name>heme</name>
        <dbReference type="ChEBI" id="CHEBI:30413"/>
    </cofactor>
</comment>
<protein>
    <recommendedName>
        <fullName evidence="8">VOC domain-containing protein</fullName>
    </recommendedName>
</protein>
<dbReference type="Gene3D" id="1.10.630.10">
    <property type="entry name" value="Cytochrome P450"/>
    <property type="match status" value="1"/>
</dbReference>
<proteinExistence type="inferred from homology"/>
<keyword evidence="7" id="KW-0349">Heme</keyword>
<accession>A0A1L9V5E3</accession>
<gene>
    <name evidence="9" type="ORF">ASPGLDRAFT_77768</name>
</gene>
<dbReference type="OrthoDB" id="1103324at2759"/>
<dbReference type="GeneID" id="34466176"/>
<dbReference type="PRINTS" id="PR00463">
    <property type="entry name" value="EP450I"/>
</dbReference>
<dbReference type="Gene3D" id="3.10.180.10">
    <property type="entry name" value="2,3-Dihydroxybiphenyl 1,2-Dioxygenase, domain 1"/>
    <property type="match status" value="2"/>
</dbReference>
<dbReference type="CDD" id="cd07257">
    <property type="entry name" value="THT_oxygenase_C"/>
    <property type="match status" value="1"/>
</dbReference>
<dbReference type="Pfam" id="PF00903">
    <property type="entry name" value="Glyoxalase"/>
    <property type="match status" value="1"/>
</dbReference>
<dbReference type="Pfam" id="PF00067">
    <property type="entry name" value="p450"/>
    <property type="match status" value="2"/>
</dbReference>
<reference evidence="10" key="1">
    <citation type="journal article" date="2017" name="Genome Biol.">
        <title>Comparative genomics reveals high biological diversity and specific adaptations in the industrially and medically important fungal genus Aspergillus.</title>
        <authorList>
            <person name="de Vries R.P."/>
            <person name="Riley R."/>
            <person name="Wiebenga A."/>
            <person name="Aguilar-Osorio G."/>
            <person name="Amillis S."/>
            <person name="Uchima C.A."/>
            <person name="Anderluh G."/>
            <person name="Asadollahi M."/>
            <person name="Askin M."/>
            <person name="Barry K."/>
            <person name="Battaglia E."/>
            <person name="Bayram O."/>
            <person name="Benocci T."/>
            <person name="Braus-Stromeyer S.A."/>
            <person name="Caldana C."/>
            <person name="Canovas D."/>
            <person name="Cerqueira G.C."/>
            <person name="Chen F."/>
            <person name="Chen W."/>
            <person name="Choi C."/>
            <person name="Clum A."/>
            <person name="Dos Santos R.A."/>
            <person name="Damasio A.R."/>
            <person name="Diallinas G."/>
            <person name="Emri T."/>
            <person name="Fekete E."/>
            <person name="Flipphi M."/>
            <person name="Freyberg S."/>
            <person name="Gallo A."/>
            <person name="Gournas C."/>
            <person name="Habgood R."/>
            <person name="Hainaut M."/>
            <person name="Harispe M.L."/>
            <person name="Henrissat B."/>
            <person name="Hilden K.S."/>
            <person name="Hope R."/>
            <person name="Hossain A."/>
            <person name="Karabika E."/>
            <person name="Karaffa L."/>
            <person name="Karanyi Z."/>
            <person name="Krasevec N."/>
            <person name="Kuo A."/>
            <person name="Kusch H."/>
            <person name="LaButti K."/>
            <person name="Lagendijk E.L."/>
            <person name="Lapidus A."/>
            <person name="Levasseur A."/>
            <person name="Lindquist E."/>
            <person name="Lipzen A."/>
            <person name="Logrieco A.F."/>
            <person name="MacCabe A."/>
            <person name="Maekelae M.R."/>
            <person name="Malavazi I."/>
            <person name="Melin P."/>
            <person name="Meyer V."/>
            <person name="Mielnichuk N."/>
            <person name="Miskei M."/>
            <person name="Molnar A.P."/>
            <person name="Mule G."/>
            <person name="Ngan C.Y."/>
            <person name="Orejas M."/>
            <person name="Orosz E."/>
            <person name="Ouedraogo J.P."/>
            <person name="Overkamp K.M."/>
            <person name="Park H.-S."/>
            <person name="Perrone G."/>
            <person name="Piumi F."/>
            <person name="Punt P.J."/>
            <person name="Ram A.F."/>
            <person name="Ramon A."/>
            <person name="Rauscher S."/>
            <person name="Record E."/>
            <person name="Riano-Pachon D.M."/>
            <person name="Robert V."/>
            <person name="Roehrig J."/>
            <person name="Ruller R."/>
            <person name="Salamov A."/>
            <person name="Salih N.S."/>
            <person name="Samson R.A."/>
            <person name="Sandor E."/>
            <person name="Sanguinetti M."/>
            <person name="Schuetze T."/>
            <person name="Sepcic K."/>
            <person name="Shelest E."/>
            <person name="Sherlock G."/>
            <person name="Sophianopoulou V."/>
            <person name="Squina F.M."/>
            <person name="Sun H."/>
            <person name="Susca A."/>
            <person name="Todd R.B."/>
            <person name="Tsang A."/>
            <person name="Unkles S.E."/>
            <person name="van de Wiele N."/>
            <person name="van Rossen-Uffink D."/>
            <person name="Oliveira J.V."/>
            <person name="Vesth T.C."/>
            <person name="Visser J."/>
            <person name="Yu J.-H."/>
            <person name="Zhou M."/>
            <person name="Andersen M.R."/>
            <person name="Archer D.B."/>
            <person name="Baker S.E."/>
            <person name="Benoit I."/>
            <person name="Brakhage A.A."/>
            <person name="Braus G.H."/>
            <person name="Fischer R."/>
            <person name="Frisvad J.C."/>
            <person name="Goldman G.H."/>
            <person name="Houbraken J."/>
            <person name="Oakley B."/>
            <person name="Pocsi I."/>
            <person name="Scazzocchio C."/>
            <person name="Seiboth B."/>
            <person name="vanKuyk P.A."/>
            <person name="Wortman J."/>
            <person name="Dyer P.S."/>
            <person name="Grigoriev I.V."/>
        </authorList>
    </citation>
    <scope>NUCLEOTIDE SEQUENCE [LARGE SCALE GENOMIC DNA]</scope>
    <source>
        <strain evidence="10">CBS 516.65</strain>
    </source>
</reference>
<dbReference type="AlphaFoldDB" id="A0A1L9V5E3"/>
<keyword evidence="6" id="KW-0503">Monooxygenase</keyword>